<dbReference type="SUPFAM" id="SSF53955">
    <property type="entry name" value="Lysozyme-like"/>
    <property type="match status" value="1"/>
</dbReference>
<accession>A0A212KXA2</accession>
<dbReference type="Pfam" id="PF01464">
    <property type="entry name" value="SLT"/>
    <property type="match status" value="1"/>
</dbReference>
<dbReference type="AlphaFoldDB" id="A0A212KXA2"/>
<feature type="domain" description="Transglycosylase SLT" evidence="1">
    <location>
        <begin position="47"/>
        <end position="145"/>
    </location>
</feature>
<gene>
    <name evidence="2" type="ORF">KL86DES1_10023</name>
</gene>
<proteinExistence type="predicted"/>
<dbReference type="EMBL" id="FMJC01000001">
    <property type="protein sequence ID" value="SCM69900.1"/>
    <property type="molecule type" value="Genomic_DNA"/>
</dbReference>
<evidence type="ECO:0000313" key="2">
    <source>
        <dbReference type="EMBL" id="SCM69900.1"/>
    </source>
</evidence>
<evidence type="ECO:0000259" key="1">
    <source>
        <dbReference type="Pfam" id="PF01464"/>
    </source>
</evidence>
<dbReference type="InterPro" id="IPR023346">
    <property type="entry name" value="Lysozyme-like_dom_sf"/>
</dbReference>
<name>A0A212KXA2_9BACT</name>
<reference evidence="2" key="1">
    <citation type="submission" date="2016-08" db="EMBL/GenBank/DDBJ databases">
        <authorList>
            <person name="Seilhamer J.J."/>
        </authorList>
    </citation>
    <scope>NUCLEOTIDE SEQUENCE</scope>
    <source>
        <strain evidence="2">86-1</strain>
    </source>
</reference>
<dbReference type="CDD" id="cd13400">
    <property type="entry name" value="LT_IagB-like"/>
    <property type="match status" value="1"/>
</dbReference>
<organism evidence="2">
    <name type="scientific">uncultured Desulfovibrio sp</name>
    <dbReference type="NCBI Taxonomy" id="167968"/>
    <lineage>
        <taxon>Bacteria</taxon>
        <taxon>Pseudomonadati</taxon>
        <taxon>Thermodesulfobacteriota</taxon>
        <taxon>Desulfovibrionia</taxon>
        <taxon>Desulfovibrionales</taxon>
        <taxon>Desulfovibrionaceae</taxon>
        <taxon>Desulfovibrio</taxon>
        <taxon>environmental samples</taxon>
    </lineage>
</organism>
<sequence length="179" mass="19369">MSAYENICHSNIVIYIAMVFLLLPEQGFAAGRARVAVAVARPLTWECVVDAAHAYNLPLAALVGILATEGGKTGEALSNTNGTWDMGPFQVNTCHVEELLLAGFAPDVLLRDGCANAYAAAWILRKEYDRTRNIWGAVGAYHSRTPHLREAYLGRVRKHLARLERAGLAGLLAKAGGVR</sequence>
<protein>
    <recommendedName>
        <fullName evidence="1">Transglycosylase SLT domain-containing protein</fullName>
    </recommendedName>
</protein>
<dbReference type="InterPro" id="IPR008258">
    <property type="entry name" value="Transglycosylase_SLT_dom_1"/>
</dbReference>
<dbReference type="Gene3D" id="1.10.530.10">
    <property type="match status" value="1"/>
</dbReference>